<evidence type="ECO:0000256" key="7">
    <source>
        <dbReference type="ARBA" id="ARBA00022823"/>
    </source>
</evidence>
<comment type="catalytic activity">
    <reaction evidence="9">
        <text>N(6)-[(R)-dihydrolipoyl]-L-lysyl-[protein] + succinyl-CoA = N(6)-[(R)-S(8)-succinyldihydrolipoyl]-L-lysyl-[protein] + CoA</text>
        <dbReference type="Rhea" id="RHEA:15213"/>
        <dbReference type="Rhea" id="RHEA-COMP:10475"/>
        <dbReference type="Rhea" id="RHEA-COMP:20092"/>
        <dbReference type="ChEBI" id="CHEBI:57287"/>
        <dbReference type="ChEBI" id="CHEBI:57292"/>
        <dbReference type="ChEBI" id="CHEBI:83100"/>
        <dbReference type="ChEBI" id="CHEBI:83120"/>
        <dbReference type="EC" id="2.3.1.61"/>
    </reaction>
</comment>
<dbReference type="InterPro" id="IPR011053">
    <property type="entry name" value="Single_hybrid_motif"/>
</dbReference>
<dbReference type="SUPFAM" id="SSF52777">
    <property type="entry name" value="CoA-dependent acyltransferases"/>
    <property type="match status" value="1"/>
</dbReference>
<feature type="compositionally biased region" description="Basic and acidic residues" evidence="11">
    <location>
        <begin position="104"/>
        <end position="119"/>
    </location>
</feature>
<dbReference type="Gene3D" id="3.30.559.10">
    <property type="entry name" value="Chloramphenicol acetyltransferase-like domain"/>
    <property type="match status" value="1"/>
</dbReference>
<dbReference type="PANTHER" id="PTHR43178:SF5">
    <property type="entry name" value="LIPOAMIDE ACYLTRANSFERASE COMPONENT OF BRANCHED-CHAIN ALPHA-KETO ACID DEHYDROGENASE COMPLEX, MITOCHONDRIAL"/>
    <property type="match status" value="1"/>
</dbReference>
<dbReference type="PROSITE" id="PS50968">
    <property type="entry name" value="BIOTINYL_LIPOYL"/>
    <property type="match status" value="1"/>
</dbReference>
<keyword evidence="6 10" id="KW-0808">Transferase</keyword>
<comment type="subunit">
    <text evidence="5">Forms a 24-polypeptide structural core with octahedral symmetry. Part of the 2-oxoglutarate dehydrogenase (OGDH) complex composed of E1 (2-oxoglutarate dehydrogenase), E2 (dihydrolipoamide succinyltransferase) and E3 (dihydrolipoamide dehydrogenase); the complex contains multiple copies of the three enzymatic components (E1, E2 and E3).</text>
</comment>
<evidence type="ECO:0000256" key="10">
    <source>
        <dbReference type="RuleBase" id="RU003423"/>
    </source>
</evidence>
<dbReference type="PANTHER" id="PTHR43178">
    <property type="entry name" value="DIHYDROLIPOAMIDE ACETYLTRANSFERASE COMPONENT OF PYRUVATE DEHYDROGENASE COMPLEX"/>
    <property type="match status" value="1"/>
</dbReference>
<dbReference type="Gene3D" id="2.40.50.100">
    <property type="match status" value="1"/>
</dbReference>
<accession>A0A285PM91</accession>
<comment type="pathway">
    <text evidence="3">Amino-acid degradation; L-lysine degradation via saccharopine pathway; glutaryl-CoA from L-lysine: step 6/6.</text>
</comment>
<dbReference type="Proteomes" id="UP000219439">
    <property type="component" value="Unassembled WGS sequence"/>
</dbReference>
<evidence type="ECO:0000256" key="9">
    <source>
        <dbReference type="ARBA" id="ARBA00052761"/>
    </source>
</evidence>
<evidence type="ECO:0000256" key="8">
    <source>
        <dbReference type="ARBA" id="ARBA00023315"/>
    </source>
</evidence>
<dbReference type="Pfam" id="PF00364">
    <property type="entry name" value="Biotin_lipoyl"/>
    <property type="match status" value="1"/>
</dbReference>
<dbReference type="GO" id="GO:0005737">
    <property type="term" value="C:cytoplasm"/>
    <property type="evidence" value="ECO:0007669"/>
    <property type="project" value="TreeGrafter"/>
</dbReference>
<dbReference type="CDD" id="cd06849">
    <property type="entry name" value="lipoyl_domain"/>
    <property type="match status" value="1"/>
</dbReference>
<reference evidence="14 15" key="1">
    <citation type="submission" date="2017-09" db="EMBL/GenBank/DDBJ databases">
        <authorList>
            <person name="Ehlers B."/>
            <person name="Leendertz F.H."/>
        </authorList>
    </citation>
    <scope>NUCLEOTIDE SEQUENCE [LARGE SCALE GENOMIC DNA]</scope>
    <source>
        <strain evidence="14 15">DSM 18289</strain>
    </source>
</reference>
<dbReference type="InterPro" id="IPR023213">
    <property type="entry name" value="CAT-like_dom_sf"/>
</dbReference>
<dbReference type="GO" id="GO:0004149">
    <property type="term" value="F:dihydrolipoyllysine-residue succinyltransferase activity"/>
    <property type="evidence" value="ECO:0007669"/>
    <property type="project" value="UniProtKB-EC"/>
</dbReference>
<dbReference type="Pfam" id="PF02817">
    <property type="entry name" value="E3_binding"/>
    <property type="match status" value="1"/>
</dbReference>
<keyword evidence="7 10" id="KW-0450">Lipoyl</keyword>
<evidence type="ECO:0000256" key="2">
    <source>
        <dbReference type="ARBA" id="ARBA00004052"/>
    </source>
</evidence>
<dbReference type="PROSITE" id="PS00189">
    <property type="entry name" value="LIPOYL"/>
    <property type="match status" value="1"/>
</dbReference>
<comment type="function">
    <text evidence="2">E2 component of the 2-oxoglutarate dehydrogenase (OGDH) complex which catalyzes the second step in the conversion of 2-oxoglutarate to succinyl-CoA and CO(2).</text>
</comment>
<evidence type="ECO:0000259" key="13">
    <source>
        <dbReference type="PROSITE" id="PS51826"/>
    </source>
</evidence>
<evidence type="ECO:0000313" key="15">
    <source>
        <dbReference type="Proteomes" id="UP000219439"/>
    </source>
</evidence>
<dbReference type="InterPro" id="IPR004167">
    <property type="entry name" value="PSBD"/>
</dbReference>
<keyword evidence="8 10" id="KW-0012">Acyltransferase</keyword>
<evidence type="ECO:0000259" key="12">
    <source>
        <dbReference type="PROSITE" id="PS50968"/>
    </source>
</evidence>
<evidence type="ECO:0000256" key="4">
    <source>
        <dbReference type="ARBA" id="ARBA00007317"/>
    </source>
</evidence>
<gene>
    <name evidence="14" type="ORF">SAMN06265368_4115</name>
</gene>
<evidence type="ECO:0000256" key="1">
    <source>
        <dbReference type="ARBA" id="ARBA00001938"/>
    </source>
</evidence>
<evidence type="ECO:0000256" key="11">
    <source>
        <dbReference type="SAM" id="MobiDB-lite"/>
    </source>
</evidence>
<comment type="cofactor">
    <cofactor evidence="1 10">
        <name>(R)-lipoate</name>
        <dbReference type="ChEBI" id="CHEBI:83088"/>
    </cofactor>
</comment>
<dbReference type="PROSITE" id="PS51826">
    <property type="entry name" value="PSBD"/>
    <property type="match status" value="1"/>
</dbReference>
<dbReference type="InterPro" id="IPR036625">
    <property type="entry name" value="E3-bd_dom_sf"/>
</dbReference>
<organism evidence="14 15">
    <name type="scientific">Cohaesibacter gelatinilyticus</name>
    <dbReference type="NCBI Taxonomy" id="372072"/>
    <lineage>
        <taxon>Bacteria</taxon>
        <taxon>Pseudomonadati</taxon>
        <taxon>Pseudomonadota</taxon>
        <taxon>Alphaproteobacteria</taxon>
        <taxon>Hyphomicrobiales</taxon>
        <taxon>Cohaesibacteraceae</taxon>
    </lineage>
</organism>
<dbReference type="FunFam" id="3.30.559.10:FF:000007">
    <property type="entry name" value="Dihydrolipoamide acetyltransferase component of pyruvate dehydrogenase complex"/>
    <property type="match status" value="1"/>
</dbReference>
<dbReference type="RefSeq" id="WP_097155371.1">
    <property type="nucleotide sequence ID" value="NZ_OBEL01000006.1"/>
</dbReference>
<name>A0A285PM91_9HYPH</name>
<dbReference type="InterPro" id="IPR050743">
    <property type="entry name" value="2-oxoacid_DH_E2_comp"/>
</dbReference>
<dbReference type="SUPFAM" id="SSF47005">
    <property type="entry name" value="Peripheral subunit-binding domain of 2-oxo acid dehydrogenase complex"/>
    <property type="match status" value="1"/>
</dbReference>
<dbReference type="GO" id="GO:0031405">
    <property type="term" value="F:lipoic acid binding"/>
    <property type="evidence" value="ECO:0007669"/>
    <property type="project" value="TreeGrafter"/>
</dbReference>
<dbReference type="Pfam" id="PF00198">
    <property type="entry name" value="2-oxoacid_dh"/>
    <property type="match status" value="1"/>
</dbReference>
<dbReference type="GO" id="GO:0016407">
    <property type="term" value="F:acetyltransferase activity"/>
    <property type="evidence" value="ECO:0007669"/>
    <property type="project" value="TreeGrafter"/>
</dbReference>
<feature type="domain" description="Lipoyl-binding" evidence="12">
    <location>
        <begin position="3"/>
        <end position="78"/>
    </location>
</feature>
<sequence>MAKHIIKMPDVGEGITEAEIVEWEVKVGDFVNEDDVLAAVMTDKATVEIPSPVTGTILSLTGELGEMTAVGAEIIAIQVDGEGNVDAEDDVCAPAPAAGSEKPAIQDENKSEIADKKVSSEPSSAMTKPSSVPATPVAAAHSIVPTQGLPRAVGEKPLASPSVRRRALEAGIRLAYIRGTGPAGRILHEDLDAYIVSSGQGAMVQPVVTSAMQARHEVDEYKVIGLRRKIAERMQDSKSRIPHISYVEEVDVTDLEKLRVHMNDTRKEGDPKLTILPFIMRAMVLAIAENPKLSSHFDDRENVVRQYAACHIGMAAQTDGGLMVPVVRHAEARSVRDLAAETKRLADVARDGSITRDELTGSTITLSSLGALGGIVSTPVINSPEVAIVGVNKIQIQPVHMDGVFVPRKIMNLSSSFDHRIIDGWDAAVFIQKIKSLLEHPATLFVD</sequence>
<keyword evidence="15" id="KW-1185">Reference proteome</keyword>
<proteinExistence type="inferred from homology"/>
<dbReference type="OrthoDB" id="9805770at2"/>
<comment type="similarity">
    <text evidence="4 10">Belongs to the 2-oxoacid dehydrogenase family.</text>
</comment>
<feature type="region of interest" description="Disordered" evidence="11">
    <location>
        <begin position="94"/>
        <end position="134"/>
    </location>
</feature>
<evidence type="ECO:0000256" key="5">
    <source>
        <dbReference type="ARBA" id="ARBA00011666"/>
    </source>
</evidence>
<evidence type="ECO:0000256" key="6">
    <source>
        <dbReference type="ARBA" id="ARBA00022679"/>
    </source>
</evidence>
<evidence type="ECO:0000256" key="3">
    <source>
        <dbReference type="ARBA" id="ARBA00005145"/>
    </source>
</evidence>
<dbReference type="SUPFAM" id="SSF51230">
    <property type="entry name" value="Single hybrid motif"/>
    <property type="match status" value="1"/>
</dbReference>
<dbReference type="InterPro" id="IPR001078">
    <property type="entry name" value="2-oxoacid_DH_actylTfrase"/>
</dbReference>
<feature type="domain" description="Peripheral subunit-binding (PSBD)" evidence="13">
    <location>
        <begin position="158"/>
        <end position="195"/>
    </location>
</feature>
<protein>
    <recommendedName>
        <fullName evidence="10">Dihydrolipoamide acetyltransferase component of pyruvate dehydrogenase complex</fullName>
        <ecNumber evidence="10">2.3.1.-</ecNumber>
    </recommendedName>
</protein>
<dbReference type="EC" id="2.3.1.-" evidence="10"/>
<dbReference type="InterPro" id="IPR003016">
    <property type="entry name" value="2-oxoA_DH_lipoyl-BS"/>
</dbReference>
<dbReference type="AlphaFoldDB" id="A0A285PM91"/>
<evidence type="ECO:0000313" key="14">
    <source>
        <dbReference type="EMBL" id="SNZ21001.1"/>
    </source>
</evidence>
<dbReference type="Gene3D" id="4.10.320.10">
    <property type="entry name" value="E3-binding domain"/>
    <property type="match status" value="1"/>
</dbReference>
<dbReference type="EMBL" id="OBEL01000006">
    <property type="protein sequence ID" value="SNZ21001.1"/>
    <property type="molecule type" value="Genomic_DNA"/>
</dbReference>
<dbReference type="InterPro" id="IPR000089">
    <property type="entry name" value="Biotin_lipoyl"/>
</dbReference>